<comment type="caution">
    <text evidence="1">The sequence shown here is derived from an EMBL/GenBank/DDBJ whole genome shotgun (WGS) entry which is preliminary data.</text>
</comment>
<reference evidence="1" key="1">
    <citation type="submission" date="2023-07" db="EMBL/GenBank/DDBJ databases">
        <title>draft genome sequence of fig (Ficus carica).</title>
        <authorList>
            <person name="Takahashi T."/>
            <person name="Nishimura K."/>
        </authorList>
    </citation>
    <scope>NUCLEOTIDE SEQUENCE</scope>
</reference>
<gene>
    <name evidence="1" type="ORF">TIFTF001_032038</name>
</gene>
<keyword evidence="2" id="KW-1185">Reference proteome</keyword>
<sequence>MMANGELLMLHCMVKLQATKPLPSFPFYRQGSGSSGDILEQAMSRFASNT</sequence>
<accession>A0AA88DW00</accession>
<organism evidence="1 2">
    <name type="scientific">Ficus carica</name>
    <name type="common">Common fig</name>
    <dbReference type="NCBI Taxonomy" id="3494"/>
    <lineage>
        <taxon>Eukaryota</taxon>
        <taxon>Viridiplantae</taxon>
        <taxon>Streptophyta</taxon>
        <taxon>Embryophyta</taxon>
        <taxon>Tracheophyta</taxon>
        <taxon>Spermatophyta</taxon>
        <taxon>Magnoliopsida</taxon>
        <taxon>eudicotyledons</taxon>
        <taxon>Gunneridae</taxon>
        <taxon>Pentapetalae</taxon>
        <taxon>rosids</taxon>
        <taxon>fabids</taxon>
        <taxon>Rosales</taxon>
        <taxon>Moraceae</taxon>
        <taxon>Ficeae</taxon>
        <taxon>Ficus</taxon>
    </lineage>
</organism>
<protein>
    <submittedName>
        <fullName evidence="1">Uncharacterized protein</fullName>
    </submittedName>
</protein>
<dbReference type="AlphaFoldDB" id="A0AA88DW00"/>
<dbReference type="Gramene" id="FCD_00026331-RA">
    <property type="protein sequence ID" value="FCD_00026331-RA:cds"/>
    <property type="gene ID" value="FCD_00026331"/>
</dbReference>
<dbReference type="Proteomes" id="UP001187192">
    <property type="component" value="Unassembled WGS sequence"/>
</dbReference>
<evidence type="ECO:0000313" key="2">
    <source>
        <dbReference type="Proteomes" id="UP001187192"/>
    </source>
</evidence>
<name>A0AA88DW00_FICCA</name>
<evidence type="ECO:0000313" key="1">
    <source>
        <dbReference type="EMBL" id="GMN62955.1"/>
    </source>
</evidence>
<proteinExistence type="predicted"/>
<dbReference type="EMBL" id="BTGU01000138">
    <property type="protein sequence ID" value="GMN62955.1"/>
    <property type="molecule type" value="Genomic_DNA"/>
</dbReference>